<evidence type="ECO:0000313" key="7">
    <source>
        <dbReference type="Proteomes" id="UP000250079"/>
    </source>
</evidence>
<evidence type="ECO:0000256" key="2">
    <source>
        <dbReference type="ARBA" id="ARBA00023015"/>
    </source>
</evidence>
<dbReference type="SUPFAM" id="SSF46785">
    <property type="entry name" value="Winged helix' DNA-binding domain"/>
    <property type="match status" value="1"/>
</dbReference>
<dbReference type="PANTHER" id="PTHR30419:SF31">
    <property type="entry name" value="BLR3139 PROTEIN"/>
    <property type="match status" value="1"/>
</dbReference>
<dbReference type="InterPro" id="IPR005119">
    <property type="entry name" value="LysR_subst-bd"/>
</dbReference>
<dbReference type="CDD" id="cd05466">
    <property type="entry name" value="PBP2_LTTR_substrate"/>
    <property type="match status" value="1"/>
</dbReference>
<name>A0A2Z2NI55_9GAMM</name>
<sequence>MLRSNGPSGRYFRRELTGFEWSGYSWNFRGHSYTTPQNHQNAMANYPEIRDLQLLLALSQRKHFTQAAADCGISQPAFSARIRRLEEDLGVPIVRRGNKFLGFTKDGERVIQWASKILADAEGLRQDMAISRGALRGNLVLGVVPTALIYASEISTRLRNTHPGLSIRIVSQTSAQIVRELTEYSVDAGIVYRAYMDNTALRFESIYDEEYVLLVSEEHAPRKRGTASWAEAATLPLCLLSKDMHFRQIVDSAFAQAGVTPEPIMETNAFTAALAQVAIGSAATIAPAKLANSLLLNRHTVVLQLVEPTVSHQIGIAVLDHELSLPAISVLHDTVRDN</sequence>
<dbReference type="Gene3D" id="3.40.190.290">
    <property type="match status" value="1"/>
</dbReference>
<dbReference type="PROSITE" id="PS50931">
    <property type="entry name" value="HTH_LYSR"/>
    <property type="match status" value="1"/>
</dbReference>
<gene>
    <name evidence="6" type="primary">oxyR_1</name>
    <name evidence="6" type="ORF">IMCC3135_03580</name>
</gene>
<evidence type="ECO:0000259" key="5">
    <source>
        <dbReference type="PROSITE" id="PS50931"/>
    </source>
</evidence>
<keyword evidence="3" id="KW-0238">DNA-binding</keyword>
<dbReference type="AlphaFoldDB" id="A0A2Z2NI55"/>
<dbReference type="InterPro" id="IPR050950">
    <property type="entry name" value="HTH-type_LysR_regulators"/>
</dbReference>
<dbReference type="Pfam" id="PF03466">
    <property type="entry name" value="LysR_substrate"/>
    <property type="match status" value="1"/>
</dbReference>
<dbReference type="InterPro" id="IPR000847">
    <property type="entry name" value="LysR_HTH_N"/>
</dbReference>
<dbReference type="GO" id="GO:0005829">
    <property type="term" value="C:cytosol"/>
    <property type="evidence" value="ECO:0007669"/>
    <property type="project" value="TreeGrafter"/>
</dbReference>
<proteinExistence type="inferred from homology"/>
<evidence type="ECO:0000256" key="1">
    <source>
        <dbReference type="ARBA" id="ARBA00009437"/>
    </source>
</evidence>
<protein>
    <submittedName>
        <fullName evidence="6">Hydrogen peroxide-inducible genes activator</fullName>
    </submittedName>
</protein>
<reference evidence="6 7" key="1">
    <citation type="submission" date="2016-12" db="EMBL/GenBank/DDBJ databases">
        <authorList>
            <person name="Song W.-J."/>
            <person name="Kurnit D.M."/>
        </authorList>
    </citation>
    <scope>NUCLEOTIDE SEQUENCE [LARGE SCALE GENOMIC DNA]</scope>
    <source>
        <strain evidence="6 7">IMCC3135</strain>
    </source>
</reference>
<dbReference type="GO" id="GO:0003700">
    <property type="term" value="F:DNA-binding transcription factor activity"/>
    <property type="evidence" value="ECO:0007669"/>
    <property type="project" value="InterPro"/>
</dbReference>
<dbReference type="InterPro" id="IPR036390">
    <property type="entry name" value="WH_DNA-bd_sf"/>
</dbReference>
<keyword evidence="2" id="KW-0805">Transcription regulation</keyword>
<dbReference type="GO" id="GO:0003677">
    <property type="term" value="F:DNA binding"/>
    <property type="evidence" value="ECO:0007669"/>
    <property type="project" value="UniProtKB-KW"/>
</dbReference>
<feature type="domain" description="HTH lysR-type" evidence="5">
    <location>
        <begin position="47"/>
        <end position="104"/>
    </location>
</feature>
<dbReference type="KEGG" id="gai:IMCC3135_03580"/>
<dbReference type="InterPro" id="IPR036388">
    <property type="entry name" value="WH-like_DNA-bd_sf"/>
</dbReference>
<dbReference type="FunFam" id="1.10.10.10:FF:000001">
    <property type="entry name" value="LysR family transcriptional regulator"/>
    <property type="match status" value="1"/>
</dbReference>
<dbReference type="EMBL" id="CP018632">
    <property type="protein sequence ID" value="ASJ70829.1"/>
    <property type="molecule type" value="Genomic_DNA"/>
</dbReference>
<keyword evidence="7" id="KW-1185">Reference proteome</keyword>
<accession>A0A2Z2NI55</accession>
<dbReference type="Proteomes" id="UP000250079">
    <property type="component" value="Chromosome"/>
</dbReference>
<keyword evidence="4" id="KW-0804">Transcription</keyword>
<dbReference type="PANTHER" id="PTHR30419">
    <property type="entry name" value="HTH-TYPE TRANSCRIPTIONAL REGULATOR YBHD"/>
    <property type="match status" value="1"/>
</dbReference>
<organism evidence="6 7">
    <name type="scientific">Granulosicoccus antarcticus IMCC3135</name>
    <dbReference type="NCBI Taxonomy" id="1192854"/>
    <lineage>
        <taxon>Bacteria</taxon>
        <taxon>Pseudomonadati</taxon>
        <taxon>Pseudomonadota</taxon>
        <taxon>Gammaproteobacteria</taxon>
        <taxon>Chromatiales</taxon>
        <taxon>Granulosicoccaceae</taxon>
        <taxon>Granulosicoccus</taxon>
    </lineage>
</organism>
<evidence type="ECO:0000256" key="3">
    <source>
        <dbReference type="ARBA" id="ARBA00023125"/>
    </source>
</evidence>
<dbReference type="SUPFAM" id="SSF53850">
    <property type="entry name" value="Periplasmic binding protein-like II"/>
    <property type="match status" value="1"/>
</dbReference>
<evidence type="ECO:0000313" key="6">
    <source>
        <dbReference type="EMBL" id="ASJ70829.1"/>
    </source>
</evidence>
<dbReference type="RefSeq" id="WP_169727402.1">
    <property type="nucleotide sequence ID" value="NZ_CP018632.1"/>
</dbReference>
<comment type="similarity">
    <text evidence="1">Belongs to the LysR transcriptional regulatory family.</text>
</comment>
<evidence type="ECO:0000256" key="4">
    <source>
        <dbReference type="ARBA" id="ARBA00023163"/>
    </source>
</evidence>
<dbReference type="Gene3D" id="1.10.10.10">
    <property type="entry name" value="Winged helix-like DNA-binding domain superfamily/Winged helix DNA-binding domain"/>
    <property type="match status" value="1"/>
</dbReference>
<dbReference type="Pfam" id="PF00126">
    <property type="entry name" value="HTH_1"/>
    <property type="match status" value="1"/>
</dbReference>
<dbReference type="PRINTS" id="PR00039">
    <property type="entry name" value="HTHLYSR"/>
</dbReference>